<sequence length="607" mass="69472">MSRSRNSQQEKEELQRRIRGLTTILHGLTVPEWPSELPRNTHSFLRHFTTLLTCGSKYDTGAQSVIAVTGSIEPGQKVRTLIVAQNPHANSPMGSLSLKLVQKPNRSLDEVMASPPSPDLINHIADTWAALSAVDRCATDYVKQLVSLENFFLRRSFHKLSVRFKEDTKLCGGQRLAELIGKWKPDRPEIAPRWVNPPEWLVMFKGLPKIKSTRMVRGQPEWEFSDKTKYDWSRILAVFLTGVGQSIEKVEQAREENLQKEMETLNFWCRYLYYFVTWKAGIVRDLLTKTNMVDDMTMPMRTDNTTDDFYDELAEFELEAGGSTGAQVLRYLWTVVAWHEALYTLCNNKALPKRLKDIEIGLVQVPRSPSSVMTLPEISEEFFKRFPLMIRKRQAVLKTLESLYSDKSCHSDNMFFDFVHSEAALMGLLNYYKHYSAQVGQDVGFGDPQIMQQIVQPELAEAGEAVIAISEECCWCCDWLSKNSESRFTLLGAHGMMYPWDPPKVGVSELVLKKLEGELWNNLYEAVMGSLELSFEPPKFYLTDESMPQLIRSLLTVPATANTTVQGRYNYTYTYTDPKPQSELLKQQREAPLETSIFADDDNFQSQ</sequence>
<reference evidence="2" key="2">
    <citation type="submission" date="2015-01" db="EMBL/GenBank/DDBJ databases">
        <title>Evolutionary Origins and Diversification of the Mycorrhizal Mutualists.</title>
        <authorList>
            <consortium name="DOE Joint Genome Institute"/>
            <consortium name="Mycorrhizal Genomics Consortium"/>
            <person name="Kohler A."/>
            <person name="Kuo A."/>
            <person name="Nagy L.G."/>
            <person name="Floudas D."/>
            <person name="Copeland A."/>
            <person name="Barry K.W."/>
            <person name="Cichocki N."/>
            <person name="Veneault-Fourrey C."/>
            <person name="LaButti K."/>
            <person name="Lindquist E.A."/>
            <person name="Lipzen A."/>
            <person name="Lundell T."/>
            <person name="Morin E."/>
            <person name="Murat C."/>
            <person name="Riley R."/>
            <person name="Ohm R."/>
            <person name="Sun H."/>
            <person name="Tunlid A."/>
            <person name="Henrissat B."/>
            <person name="Grigoriev I.V."/>
            <person name="Hibbett D.S."/>
            <person name="Martin F."/>
        </authorList>
    </citation>
    <scope>NUCLEOTIDE SEQUENCE [LARGE SCALE GENOMIC DNA]</scope>
    <source>
        <strain evidence="2">Foug A</strain>
    </source>
</reference>
<gene>
    <name evidence="1" type="ORF">SCLCIDRAFT_30460</name>
</gene>
<dbReference type="OrthoDB" id="2626367at2759"/>
<name>A0A0C3D3D1_9AGAM</name>
<protein>
    <submittedName>
        <fullName evidence="1">Uncharacterized protein</fullName>
    </submittedName>
</protein>
<proteinExistence type="predicted"/>
<keyword evidence="2" id="KW-1185">Reference proteome</keyword>
<evidence type="ECO:0000313" key="1">
    <source>
        <dbReference type="EMBL" id="KIM55300.1"/>
    </source>
</evidence>
<organism evidence="1 2">
    <name type="scientific">Scleroderma citrinum Foug A</name>
    <dbReference type="NCBI Taxonomy" id="1036808"/>
    <lineage>
        <taxon>Eukaryota</taxon>
        <taxon>Fungi</taxon>
        <taxon>Dikarya</taxon>
        <taxon>Basidiomycota</taxon>
        <taxon>Agaricomycotina</taxon>
        <taxon>Agaricomycetes</taxon>
        <taxon>Agaricomycetidae</taxon>
        <taxon>Boletales</taxon>
        <taxon>Sclerodermatineae</taxon>
        <taxon>Sclerodermataceae</taxon>
        <taxon>Scleroderma</taxon>
    </lineage>
</organism>
<dbReference type="InParanoid" id="A0A0C3D3D1"/>
<accession>A0A0C3D3D1</accession>
<dbReference type="HOGENOM" id="CLU_022091_0_0_1"/>
<reference evidence="1 2" key="1">
    <citation type="submission" date="2014-04" db="EMBL/GenBank/DDBJ databases">
        <authorList>
            <consortium name="DOE Joint Genome Institute"/>
            <person name="Kuo A."/>
            <person name="Kohler A."/>
            <person name="Nagy L.G."/>
            <person name="Floudas D."/>
            <person name="Copeland A."/>
            <person name="Barry K.W."/>
            <person name="Cichocki N."/>
            <person name="Veneault-Fourrey C."/>
            <person name="LaButti K."/>
            <person name="Lindquist E.A."/>
            <person name="Lipzen A."/>
            <person name="Lundell T."/>
            <person name="Morin E."/>
            <person name="Murat C."/>
            <person name="Sun H."/>
            <person name="Tunlid A."/>
            <person name="Henrissat B."/>
            <person name="Grigoriev I.V."/>
            <person name="Hibbett D.S."/>
            <person name="Martin F."/>
            <person name="Nordberg H.P."/>
            <person name="Cantor M.N."/>
            <person name="Hua S.X."/>
        </authorList>
    </citation>
    <scope>NUCLEOTIDE SEQUENCE [LARGE SCALE GENOMIC DNA]</scope>
    <source>
        <strain evidence="1 2">Foug A</strain>
    </source>
</reference>
<dbReference type="AlphaFoldDB" id="A0A0C3D3D1"/>
<evidence type="ECO:0000313" key="2">
    <source>
        <dbReference type="Proteomes" id="UP000053989"/>
    </source>
</evidence>
<dbReference type="Proteomes" id="UP000053989">
    <property type="component" value="Unassembled WGS sequence"/>
</dbReference>
<dbReference type="EMBL" id="KN822137">
    <property type="protein sequence ID" value="KIM55300.1"/>
    <property type="molecule type" value="Genomic_DNA"/>
</dbReference>